<dbReference type="AlphaFoldDB" id="A0A2T4UP51"/>
<dbReference type="Proteomes" id="UP000241085">
    <property type="component" value="Unassembled WGS sequence"/>
</dbReference>
<dbReference type="RefSeq" id="WP_107576113.1">
    <property type="nucleotide sequence ID" value="NZ_PZPL01000002.1"/>
</dbReference>
<dbReference type="Gene3D" id="1.10.1660.10">
    <property type="match status" value="1"/>
</dbReference>
<protein>
    <recommendedName>
        <fullName evidence="1">HTH merR-type domain-containing protein</fullName>
    </recommendedName>
</protein>
<organism evidence="2 3">
    <name type="scientific">Rathayibacter caricis DSM 15933</name>
    <dbReference type="NCBI Taxonomy" id="1328867"/>
    <lineage>
        <taxon>Bacteria</taxon>
        <taxon>Bacillati</taxon>
        <taxon>Actinomycetota</taxon>
        <taxon>Actinomycetes</taxon>
        <taxon>Micrococcales</taxon>
        <taxon>Microbacteriaceae</taxon>
        <taxon>Rathayibacter</taxon>
    </lineage>
</organism>
<dbReference type="InterPro" id="IPR009061">
    <property type="entry name" value="DNA-bd_dom_put_sf"/>
</dbReference>
<feature type="domain" description="HTH merR-type" evidence="1">
    <location>
        <begin position="18"/>
        <end position="57"/>
    </location>
</feature>
<dbReference type="EMBL" id="PZPL01000002">
    <property type="protein sequence ID" value="PTL71303.1"/>
    <property type="molecule type" value="Genomic_DNA"/>
</dbReference>
<dbReference type="GeneID" id="55634230"/>
<reference evidence="2 3" key="1">
    <citation type="submission" date="2018-03" db="EMBL/GenBank/DDBJ databases">
        <title>Bacteriophage NCPPB3778 and a type I-E CRISPR drive the evolution of the US Biological Select Agent, Rathayibacter toxicus.</title>
        <authorList>
            <person name="Davis E.W.II."/>
            <person name="Tabima J.F."/>
            <person name="Weisberg A.J."/>
            <person name="Dantas Lopes L."/>
            <person name="Wiseman M.S."/>
            <person name="Wiseman M.S."/>
            <person name="Pupko T."/>
            <person name="Belcher M.S."/>
            <person name="Sechler A.J."/>
            <person name="Tancos M.A."/>
            <person name="Schroeder B.K."/>
            <person name="Murray T.D."/>
            <person name="Luster D.G."/>
            <person name="Schneider W.L."/>
            <person name="Rogers E."/>
            <person name="Andreote F.D."/>
            <person name="Grunwald N.J."/>
            <person name="Putnam M.L."/>
            <person name="Chang J.H."/>
        </authorList>
    </citation>
    <scope>NUCLEOTIDE SEQUENCE [LARGE SCALE GENOMIC DNA]</scope>
    <source>
        <strain evidence="2 3">DSM 15933</strain>
    </source>
</reference>
<comment type="caution">
    <text evidence="2">The sequence shown here is derived from an EMBL/GenBank/DDBJ whole genome shotgun (WGS) entry which is preliminary data.</text>
</comment>
<evidence type="ECO:0000259" key="1">
    <source>
        <dbReference type="Pfam" id="PF13411"/>
    </source>
</evidence>
<dbReference type="Pfam" id="PF13411">
    <property type="entry name" value="MerR_1"/>
    <property type="match status" value="1"/>
</dbReference>
<dbReference type="InterPro" id="IPR000551">
    <property type="entry name" value="MerR-type_HTH_dom"/>
</dbReference>
<gene>
    <name evidence="2" type="ORF">C1I63_18950</name>
</gene>
<dbReference type="GO" id="GO:0006355">
    <property type="term" value="P:regulation of DNA-templated transcription"/>
    <property type="evidence" value="ECO:0007669"/>
    <property type="project" value="InterPro"/>
</dbReference>
<name>A0A2T4UP51_9MICO</name>
<proteinExistence type="predicted"/>
<sequence>MTIRLDQLDTRNRVETLYTISAAARRVQRRRATVRAWIQQGLLPFEVIEGDHAKYVKEADLLAVYRQTLTARRLRPRDDAGRFVARI</sequence>
<keyword evidence="3" id="KW-1185">Reference proteome</keyword>
<evidence type="ECO:0000313" key="3">
    <source>
        <dbReference type="Proteomes" id="UP000241085"/>
    </source>
</evidence>
<dbReference type="SUPFAM" id="SSF46955">
    <property type="entry name" value="Putative DNA-binding domain"/>
    <property type="match status" value="1"/>
</dbReference>
<accession>A0A2T4UP51</accession>
<dbReference type="GO" id="GO:0003677">
    <property type="term" value="F:DNA binding"/>
    <property type="evidence" value="ECO:0007669"/>
    <property type="project" value="InterPro"/>
</dbReference>
<evidence type="ECO:0000313" key="2">
    <source>
        <dbReference type="EMBL" id="PTL71303.1"/>
    </source>
</evidence>